<protein>
    <submittedName>
        <fullName evidence="1">Uncharacterized protein</fullName>
    </submittedName>
</protein>
<evidence type="ECO:0000313" key="2">
    <source>
        <dbReference type="Proteomes" id="UP001148662"/>
    </source>
</evidence>
<reference evidence="1" key="1">
    <citation type="submission" date="2022-07" db="EMBL/GenBank/DDBJ databases">
        <title>Genome Sequence of Phlebia brevispora.</title>
        <authorList>
            <person name="Buettner E."/>
        </authorList>
    </citation>
    <scope>NUCLEOTIDE SEQUENCE</scope>
    <source>
        <strain evidence="1">MPL23</strain>
    </source>
</reference>
<evidence type="ECO:0000313" key="1">
    <source>
        <dbReference type="EMBL" id="KAJ3523221.1"/>
    </source>
</evidence>
<sequence length="221" mass="25104">MSPLLASTLRTVSRAPRLTLRGVRWQHPDGHNPVPFNFHNKSAFRAKYIAFLAVPFSVPFIASYWQFTAKARYDEEHGFFSDASSRMPNMETCPRYGEHPAGRPFLRMGTPGGWTNAISGLDRFFLWGSPIWVDGLSMDSSLSSLDTSVSSFFNTVRARKSIRCRRQDPSPSMRNVVPGINILVWTRGWMDVSYFFLKLLVDGDLESKAREDSISRLTTSR</sequence>
<keyword evidence="2" id="KW-1185">Reference proteome</keyword>
<dbReference type="Proteomes" id="UP001148662">
    <property type="component" value="Unassembled WGS sequence"/>
</dbReference>
<organism evidence="1 2">
    <name type="scientific">Phlebia brevispora</name>
    <dbReference type="NCBI Taxonomy" id="194682"/>
    <lineage>
        <taxon>Eukaryota</taxon>
        <taxon>Fungi</taxon>
        <taxon>Dikarya</taxon>
        <taxon>Basidiomycota</taxon>
        <taxon>Agaricomycotina</taxon>
        <taxon>Agaricomycetes</taxon>
        <taxon>Polyporales</taxon>
        <taxon>Meruliaceae</taxon>
        <taxon>Phlebia</taxon>
    </lineage>
</organism>
<proteinExistence type="predicted"/>
<name>A0ACC1RRT9_9APHY</name>
<dbReference type="EMBL" id="JANHOG010002458">
    <property type="protein sequence ID" value="KAJ3523221.1"/>
    <property type="molecule type" value="Genomic_DNA"/>
</dbReference>
<comment type="caution">
    <text evidence="1">The sequence shown here is derived from an EMBL/GenBank/DDBJ whole genome shotgun (WGS) entry which is preliminary data.</text>
</comment>
<accession>A0ACC1RRT9</accession>
<gene>
    <name evidence="1" type="ORF">NM688_g8763</name>
</gene>